<dbReference type="Proteomes" id="UP000604046">
    <property type="component" value="Unassembled WGS sequence"/>
</dbReference>
<feature type="non-terminal residue" evidence="1">
    <location>
        <position position="1"/>
    </location>
</feature>
<name>A0A812KV93_9DINO</name>
<reference evidence="1" key="1">
    <citation type="submission" date="2021-02" db="EMBL/GenBank/DDBJ databases">
        <authorList>
            <person name="Dougan E. K."/>
            <person name="Rhodes N."/>
            <person name="Thang M."/>
            <person name="Chan C."/>
        </authorList>
    </citation>
    <scope>NUCLEOTIDE SEQUENCE</scope>
</reference>
<organism evidence="1 2">
    <name type="scientific">Symbiodinium natans</name>
    <dbReference type="NCBI Taxonomy" id="878477"/>
    <lineage>
        <taxon>Eukaryota</taxon>
        <taxon>Sar</taxon>
        <taxon>Alveolata</taxon>
        <taxon>Dinophyceae</taxon>
        <taxon>Suessiales</taxon>
        <taxon>Symbiodiniaceae</taxon>
        <taxon>Symbiodinium</taxon>
    </lineage>
</organism>
<dbReference type="OrthoDB" id="412213at2759"/>
<sequence length="316" mass="33981">AGSVRLHATLHLSVVPRGAVSGGKERNLVAAIQFVEESEETVAKDLEASGFETYKPYERQTSVTSTAFTENQESGIVANLADLNKLGASAILGSAETEDGSVWDWEQQSQSGRTMSHLGAFVNGFDELAQRGFDARICGAWEGVTSEVLGSYVQRIEFDTDCIHAKISIMGQVLNAVFCMNCSAEPKQLDIKVISSGDAAPPPIPYIFKFGEDGSLHLCGPADSRLHRPTNFQGVGLCIMQRPDTRARVESGPPEPEPELTKDISNLAEGRVGPITKRGKALQKPVAQTFSAWRDPALAASTVLVLTGLFAARKSF</sequence>
<protein>
    <submittedName>
        <fullName evidence="1">Uncharacterized protein</fullName>
    </submittedName>
</protein>
<accession>A0A812KV93</accession>
<keyword evidence="2" id="KW-1185">Reference proteome</keyword>
<comment type="caution">
    <text evidence="1">The sequence shown here is derived from an EMBL/GenBank/DDBJ whole genome shotgun (WGS) entry which is preliminary data.</text>
</comment>
<evidence type="ECO:0000313" key="1">
    <source>
        <dbReference type="EMBL" id="CAE7230964.1"/>
    </source>
</evidence>
<dbReference type="AlphaFoldDB" id="A0A812KV93"/>
<proteinExistence type="predicted"/>
<gene>
    <name evidence="1" type="ORF">SNAT2548_LOCUS9425</name>
</gene>
<dbReference type="EMBL" id="CAJNDS010000735">
    <property type="protein sequence ID" value="CAE7230964.1"/>
    <property type="molecule type" value="Genomic_DNA"/>
</dbReference>
<evidence type="ECO:0000313" key="2">
    <source>
        <dbReference type="Proteomes" id="UP000604046"/>
    </source>
</evidence>